<evidence type="ECO:0000256" key="1">
    <source>
        <dbReference type="SAM" id="MobiDB-lite"/>
    </source>
</evidence>
<gene>
    <name evidence="2" type="ORF">CSUB01_12115</name>
</gene>
<dbReference type="HOGENOM" id="CLU_1348840_0_0_1"/>
<evidence type="ECO:0000313" key="3">
    <source>
        <dbReference type="Proteomes" id="UP000027238"/>
    </source>
</evidence>
<organism evidence="2 3">
    <name type="scientific">Colletotrichum sublineola</name>
    <name type="common">Sorghum anthracnose fungus</name>
    <dbReference type="NCBI Taxonomy" id="1173701"/>
    <lineage>
        <taxon>Eukaryota</taxon>
        <taxon>Fungi</taxon>
        <taxon>Dikarya</taxon>
        <taxon>Ascomycota</taxon>
        <taxon>Pezizomycotina</taxon>
        <taxon>Sordariomycetes</taxon>
        <taxon>Hypocreomycetidae</taxon>
        <taxon>Glomerellales</taxon>
        <taxon>Glomerellaceae</taxon>
        <taxon>Colletotrichum</taxon>
        <taxon>Colletotrichum graminicola species complex</taxon>
    </lineage>
</organism>
<dbReference type="EMBL" id="JMSE01000321">
    <property type="protein sequence ID" value="KDN70657.1"/>
    <property type="molecule type" value="Genomic_DNA"/>
</dbReference>
<protein>
    <submittedName>
        <fullName evidence="2">Uncharacterized protein</fullName>
    </submittedName>
</protein>
<dbReference type="STRING" id="1173701.A0A066XP09"/>
<accession>A0A066XP09</accession>
<evidence type="ECO:0000313" key="2">
    <source>
        <dbReference type="EMBL" id="KDN70657.1"/>
    </source>
</evidence>
<keyword evidence="3" id="KW-1185">Reference proteome</keyword>
<dbReference type="Proteomes" id="UP000027238">
    <property type="component" value="Unassembled WGS sequence"/>
</dbReference>
<feature type="region of interest" description="Disordered" evidence="1">
    <location>
        <begin position="27"/>
        <end position="48"/>
    </location>
</feature>
<sequence length="203" mass="23024">MAASTSPSPDSSNVPIGESAAPSLSYFQLTSNSRSRNSSQAPAGLKALKPKQEIKDWLLKNAFPRRQPQGRQCHRSIISHRPFPRINTNRSPNPPTNRRLQQHHKPGLSRRSSPLYSIHNRTRRSDRQQGSNTVVAKLESNRIQFTNKSKALYLLLKLNRQTLYRPSAPIKYSGQFHIALDQALSLYKDQITSKPNARRVTLH</sequence>
<feature type="compositionally biased region" description="Polar residues" evidence="1">
    <location>
        <begin position="27"/>
        <end position="41"/>
    </location>
</feature>
<dbReference type="AlphaFoldDB" id="A0A066XP09"/>
<feature type="compositionally biased region" description="Low complexity" evidence="1">
    <location>
        <begin position="84"/>
        <end position="99"/>
    </location>
</feature>
<reference evidence="3" key="1">
    <citation type="journal article" date="2014" name="Genome Announc.">
        <title>Draft genome sequence of Colletotrichum sublineola, a destructive pathogen of cultivated sorghum.</title>
        <authorList>
            <person name="Baroncelli R."/>
            <person name="Sanz-Martin J.M."/>
            <person name="Rech G.E."/>
            <person name="Sukno S.A."/>
            <person name="Thon M.R."/>
        </authorList>
    </citation>
    <scope>NUCLEOTIDE SEQUENCE [LARGE SCALE GENOMIC DNA]</scope>
    <source>
        <strain evidence="3">TX430BB</strain>
    </source>
</reference>
<feature type="region of interest" description="Disordered" evidence="1">
    <location>
        <begin position="63"/>
        <end position="132"/>
    </location>
</feature>
<comment type="caution">
    <text evidence="2">The sequence shown here is derived from an EMBL/GenBank/DDBJ whole genome shotgun (WGS) entry which is preliminary data.</text>
</comment>
<name>A0A066XP09_COLSU</name>
<proteinExistence type="predicted"/>
<dbReference type="eggNOG" id="ENOG502SZVV">
    <property type="taxonomic scope" value="Eukaryota"/>
</dbReference>